<dbReference type="InterPro" id="IPR038731">
    <property type="entry name" value="RgtA/B/C-like"/>
</dbReference>
<protein>
    <recommendedName>
        <fullName evidence="4">Glycosyltransferase RgtA/B/C/D-like domain-containing protein</fullName>
    </recommendedName>
</protein>
<proteinExistence type="predicted"/>
<keyword evidence="3" id="KW-1133">Transmembrane helix</keyword>
<feature type="transmembrane region" description="Helical" evidence="3">
    <location>
        <begin position="636"/>
        <end position="654"/>
    </location>
</feature>
<dbReference type="Proteomes" id="UP000050501">
    <property type="component" value="Unassembled WGS sequence"/>
</dbReference>
<dbReference type="Gene3D" id="2.120.10.30">
    <property type="entry name" value="TolB, C-terminal domain"/>
    <property type="match status" value="3"/>
</dbReference>
<feature type="repeat" description="NHL" evidence="2">
    <location>
        <begin position="1017"/>
        <end position="1060"/>
    </location>
</feature>
<dbReference type="RefSeq" id="WP_062419036.1">
    <property type="nucleotide sequence ID" value="NZ_DF967974.1"/>
</dbReference>
<evidence type="ECO:0000256" key="2">
    <source>
        <dbReference type="PROSITE-ProRule" id="PRU00504"/>
    </source>
</evidence>
<dbReference type="InterPro" id="IPR011042">
    <property type="entry name" value="6-blade_b-propeller_TolB-like"/>
</dbReference>
<evidence type="ECO:0000259" key="4">
    <source>
        <dbReference type="Pfam" id="PF13231"/>
    </source>
</evidence>
<dbReference type="OrthoDB" id="134672at2"/>
<name>A0A0P6XWB1_9CHLR</name>
<feature type="transmembrane region" description="Helical" evidence="3">
    <location>
        <begin position="568"/>
        <end position="591"/>
    </location>
</feature>
<dbReference type="STRING" id="229921.ADN01_07980"/>
<evidence type="ECO:0000256" key="1">
    <source>
        <dbReference type="ARBA" id="ARBA00022737"/>
    </source>
</evidence>
<feature type="transmembrane region" description="Helical" evidence="3">
    <location>
        <begin position="315"/>
        <end position="335"/>
    </location>
</feature>
<organism evidence="5 6">
    <name type="scientific">Levilinea saccharolytica</name>
    <dbReference type="NCBI Taxonomy" id="229921"/>
    <lineage>
        <taxon>Bacteria</taxon>
        <taxon>Bacillati</taxon>
        <taxon>Chloroflexota</taxon>
        <taxon>Anaerolineae</taxon>
        <taxon>Anaerolineales</taxon>
        <taxon>Anaerolineaceae</taxon>
        <taxon>Levilinea</taxon>
    </lineage>
</organism>
<sequence length="1165" mass="128674">MEQNTQTAPSWFDRPITWLSTWNVEKILVVIILLLAIASRFYMVGARVMSHDEVNHVVPAYELFQGNGYRHDPVTHGPMQFHLLALSYFLLGDSDFSSRVPAALFSAAAVIFVLFGFRRYLGRKGAMIAAVLFLISPYMLFYGRYTRNEAFIELLGVVALYATLHYLETGKYGSLTLLTAAMGLHFTTKETAFIYMAQLLLFTFLVFLWRVIQQSWPSEQTRKRFILLMILALGALVAALGLAIWNAALQNPPEDGAATVTEASEVAVQTLQLTPQFAGEVVALALAAALALAGAVVLIRNLGWEAIRSERSFDILIMMGTVTLPQLTPFMVSIVGSDPLNYEWPAVLVTAVVAAVFFGISIVIGLYWKPKVWLGNAALFWVVFAVLYTTFFTNGRGFVTGLVGSLGYWLSQQGVERGSQPLYYYALIQVPVYEYLAALGTLLALYFGVRYGRFWQEAGRAPADIPLPELPTVEPELAPGEEAPAKIEVKAVQILDPAAVESDEGVERLPVLALLLFWSVTSLAAYSFAGEKMPWLTVHIALPLLLTAGWGLGFLVDTTPWKRVLERSGLLALALTPVFITSLASVFGSILGATPPFQGKELVQLEATNTFLLGTLMAGLTGWAILRFLKDWRWGDLLRLVTVTFFVILGVLTARTSATASYINYDNAKEFLVYAHAASGPKEVLRQVEEISRRTTGGKNIVVAYDNDALYPYWWYFRDYPNKRWFTDKPSRDLRDAPVIISGESTMGKLDPIVKGDYVKFGYMRLWWPMQDYFNLTWERIAPALTDAKMREALWQIWLNRDYTQYAAVTGSQTLTLENWQPSSRMDVFIRKDVVGQIWNYGAVPVTTGEIETDPYEGKVAPLTPDLQIGAPGMEPGQLQAPRGIAAAADGSIYVADSRNHRIQHFSPEGELLHVWGSFADATAANAEAPGGTFNEPWGVAVGPDGSVYVADTWNHRVQKFTAEGQFLTQWGYFGQAENPDAFWGPRDVAVDAQGRVYVTDTGNKRIAVFDANGEFITQFGEAGMNPGQFDEQVGIALGADGLAFITDTWNQRVQVFAAEPGTANFSPLTTWEVYGWFGQSLDNKPYIAVDSANNVYVTDPEGPRVLKFDLNGKFLAAWGDYAADTGAGTLYSGVAVDAERGVLWISDANGGRVLRMPLEALPLP</sequence>
<feature type="transmembrane region" description="Helical" evidence="3">
    <location>
        <begin position="281"/>
        <end position="303"/>
    </location>
</feature>
<feature type="transmembrane region" description="Helical" evidence="3">
    <location>
        <begin position="100"/>
        <end position="120"/>
    </location>
</feature>
<evidence type="ECO:0000313" key="5">
    <source>
        <dbReference type="EMBL" id="KPL83633.1"/>
    </source>
</evidence>
<dbReference type="PATRIC" id="fig|229921.5.peg.796"/>
<dbReference type="PROSITE" id="PS51125">
    <property type="entry name" value="NHL"/>
    <property type="match status" value="4"/>
</dbReference>
<dbReference type="PANTHER" id="PTHR41710:SF2">
    <property type="entry name" value="GLYCOSYL TRANSFERASE FAMILY 39_83 DOMAIN-CONTAINING PROTEIN"/>
    <property type="match status" value="1"/>
</dbReference>
<feature type="transmembrane region" description="Helical" evidence="3">
    <location>
        <begin position="150"/>
        <end position="167"/>
    </location>
</feature>
<feature type="transmembrane region" description="Helical" evidence="3">
    <location>
        <begin position="380"/>
        <end position="410"/>
    </location>
</feature>
<gene>
    <name evidence="5" type="ORF">ADN01_07980</name>
</gene>
<accession>A0A0P6XWB1</accession>
<dbReference type="PANTHER" id="PTHR41710">
    <property type="entry name" value="GLYCOSYL TRANSFERASE, FAMILY 39"/>
    <property type="match status" value="1"/>
</dbReference>
<dbReference type="InterPro" id="IPR001258">
    <property type="entry name" value="NHL_repeat"/>
</dbReference>
<feature type="repeat" description="NHL" evidence="2">
    <location>
        <begin position="985"/>
        <end position="1013"/>
    </location>
</feature>
<dbReference type="Pfam" id="PF01436">
    <property type="entry name" value="NHL"/>
    <property type="match status" value="3"/>
</dbReference>
<dbReference type="CDD" id="cd05819">
    <property type="entry name" value="NHL"/>
    <property type="match status" value="1"/>
</dbReference>
<dbReference type="EMBL" id="LGCM01000029">
    <property type="protein sequence ID" value="KPL83633.1"/>
    <property type="molecule type" value="Genomic_DNA"/>
</dbReference>
<dbReference type="AlphaFoldDB" id="A0A0P6XWB1"/>
<comment type="caution">
    <text evidence="5">The sequence shown here is derived from an EMBL/GenBank/DDBJ whole genome shotgun (WGS) entry which is preliminary data.</text>
</comment>
<dbReference type="NCBIfam" id="TIGR03663">
    <property type="entry name" value="flippase activity-associated protein Agl23"/>
    <property type="match status" value="1"/>
</dbReference>
<feature type="transmembrane region" description="Helical" evidence="3">
    <location>
        <begin position="422"/>
        <end position="447"/>
    </location>
</feature>
<feature type="transmembrane region" description="Helical" evidence="3">
    <location>
        <begin position="611"/>
        <end position="629"/>
    </location>
</feature>
<evidence type="ECO:0000313" key="6">
    <source>
        <dbReference type="Proteomes" id="UP000050501"/>
    </source>
</evidence>
<dbReference type="Pfam" id="PF13231">
    <property type="entry name" value="PMT_2"/>
    <property type="match status" value="1"/>
</dbReference>
<evidence type="ECO:0000256" key="3">
    <source>
        <dbReference type="SAM" id="Phobius"/>
    </source>
</evidence>
<dbReference type="InterPro" id="IPR019962">
    <property type="entry name" value="CHP03663"/>
</dbReference>
<feature type="transmembrane region" description="Helical" evidence="3">
    <location>
        <begin position="347"/>
        <end position="368"/>
    </location>
</feature>
<keyword evidence="3" id="KW-0812">Transmembrane</keyword>
<keyword evidence="1" id="KW-0677">Repeat</keyword>
<feature type="transmembrane region" description="Helical" evidence="3">
    <location>
        <begin position="224"/>
        <end position="245"/>
    </location>
</feature>
<feature type="transmembrane region" description="Helical" evidence="3">
    <location>
        <begin position="126"/>
        <end position="143"/>
    </location>
</feature>
<keyword evidence="3" id="KW-0472">Membrane</keyword>
<feature type="repeat" description="NHL" evidence="2">
    <location>
        <begin position="868"/>
        <end position="909"/>
    </location>
</feature>
<feature type="domain" description="Glycosyltransferase RgtA/B/C/D-like" evidence="4">
    <location>
        <begin position="76"/>
        <end position="218"/>
    </location>
</feature>
<feature type="repeat" description="NHL" evidence="2">
    <location>
        <begin position="931"/>
        <end position="964"/>
    </location>
</feature>
<feature type="transmembrane region" description="Helical" evidence="3">
    <location>
        <begin position="535"/>
        <end position="556"/>
    </location>
</feature>
<feature type="transmembrane region" description="Helical" evidence="3">
    <location>
        <begin position="511"/>
        <end position="529"/>
    </location>
</feature>
<reference evidence="5 6" key="1">
    <citation type="submission" date="2015-07" db="EMBL/GenBank/DDBJ databases">
        <title>Genome sequence of Levilinea saccharolytica DSM 16555.</title>
        <authorList>
            <person name="Hemp J."/>
            <person name="Ward L.M."/>
            <person name="Pace L.A."/>
            <person name="Fischer W.W."/>
        </authorList>
    </citation>
    <scope>NUCLEOTIDE SEQUENCE [LARGE SCALE GENOMIC DNA]</scope>
    <source>
        <strain evidence="5 6">KIBI-1</strain>
    </source>
</reference>
<dbReference type="SUPFAM" id="SSF63829">
    <property type="entry name" value="Calcium-dependent phosphotriesterase"/>
    <property type="match status" value="1"/>
</dbReference>
<feature type="transmembrane region" description="Helical" evidence="3">
    <location>
        <begin position="192"/>
        <end position="212"/>
    </location>
</feature>
<keyword evidence="6" id="KW-1185">Reference proteome</keyword>